<protein>
    <recommendedName>
        <fullName evidence="4">DUF1365-domain-containing protein</fullName>
    </recommendedName>
</protein>
<proteinExistence type="predicted"/>
<accession>A0A6A5Y6K5</accession>
<evidence type="ECO:0000256" key="1">
    <source>
        <dbReference type="SAM" id="Phobius"/>
    </source>
</evidence>
<keyword evidence="1" id="KW-0472">Membrane</keyword>
<dbReference type="AlphaFoldDB" id="A0A6A5Y6K5"/>
<dbReference type="PANTHER" id="PTHR33973">
    <property type="entry name" value="OS07G0153300 PROTEIN"/>
    <property type="match status" value="1"/>
</dbReference>
<reference evidence="2" key="1">
    <citation type="journal article" date="2020" name="Stud. Mycol.">
        <title>101 Dothideomycetes genomes: a test case for predicting lifestyles and emergence of pathogens.</title>
        <authorList>
            <person name="Haridas S."/>
            <person name="Albert R."/>
            <person name="Binder M."/>
            <person name="Bloem J."/>
            <person name="Labutti K."/>
            <person name="Salamov A."/>
            <person name="Andreopoulos B."/>
            <person name="Baker S."/>
            <person name="Barry K."/>
            <person name="Bills G."/>
            <person name="Bluhm B."/>
            <person name="Cannon C."/>
            <person name="Castanera R."/>
            <person name="Culley D."/>
            <person name="Daum C."/>
            <person name="Ezra D."/>
            <person name="Gonzalez J."/>
            <person name="Henrissat B."/>
            <person name="Kuo A."/>
            <person name="Liang C."/>
            <person name="Lipzen A."/>
            <person name="Lutzoni F."/>
            <person name="Magnuson J."/>
            <person name="Mondo S."/>
            <person name="Nolan M."/>
            <person name="Ohm R."/>
            <person name="Pangilinan J."/>
            <person name="Park H.-J."/>
            <person name="Ramirez L."/>
            <person name="Alfaro M."/>
            <person name="Sun H."/>
            <person name="Tritt A."/>
            <person name="Yoshinaga Y."/>
            <person name="Zwiers L.-H."/>
            <person name="Turgeon B."/>
            <person name="Goodwin S."/>
            <person name="Spatafora J."/>
            <person name="Crous P."/>
            <person name="Grigoriev I."/>
        </authorList>
    </citation>
    <scope>NUCLEOTIDE SEQUENCE</scope>
    <source>
        <strain evidence="2">CBS 175.79</strain>
    </source>
</reference>
<keyword evidence="3" id="KW-1185">Reference proteome</keyword>
<name>A0A6A5Y6K5_9PLEO</name>
<feature type="transmembrane region" description="Helical" evidence="1">
    <location>
        <begin position="639"/>
        <end position="656"/>
    </location>
</feature>
<dbReference type="InterPro" id="IPR010775">
    <property type="entry name" value="DUF1365"/>
</dbReference>
<keyword evidence="1" id="KW-1133">Transmembrane helix</keyword>
<evidence type="ECO:0000313" key="3">
    <source>
        <dbReference type="Proteomes" id="UP000799778"/>
    </source>
</evidence>
<gene>
    <name evidence="2" type="ORF">BU24DRAFT_135171</name>
</gene>
<organism evidence="2 3">
    <name type="scientific">Aaosphaeria arxii CBS 175.79</name>
    <dbReference type="NCBI Taxonomy" id="1450172"/>
    <lineage>
        <taxon>Eukaryota</taxon>
        <taxon>Fungi</taxon>
        <taxon>Dikarya</taxon>
        <taxon>Ascomycota</taxon>
        <taxon>Pezizomycotina</taxon>
        <taxon>Dothideomycetes</taxon>
        <taxon>Pleosporomycetidae</taxon>
        <taxon>Pleosporales</taxon>
        <taxon>Pleosporales incertae sedis</taxon>
        <taxon>Aaosphaeria</taxon>
    </lineage>
</organism>
<dbReference type="PANTHER" id="PTHR33973:SF4">
    <property type="entry name" value="OS07G0153300 PROTEIN"/>
    <property type="match status" value="1"/>
</dbReference>
<dbReference type="RefSeq" id="XP_033388533.1">
    <property type="nucleotide sequence ID" value="XM_033521065.1"/>
</dbReference>
<sequence length="710" mass="81345">MVGVSHSRRGNSISLALCFLAVLPLAAEVQRAAWPLLLLWVGAGGVRWWYGDETLRADCVVFGGIALISAREGLWNWTSTLSDSVLGIVWDGAVIRRASTIVLIVLGFVSTSYKNVFKRKEERPGSDSNTTDSSIKHPKALIFPCRTTHARIFPKRHAFKYSYLLYGIPIIPPWAAANGQGIVDGKDRKKGNWWLQVRAEDYLERGYGELGFYGKLKKVLHEHDVPDSEWSYAYLVTAPRFLGYSFNPVSFWYVYNSSHELKRMILEVNNTFGERRMYVLDGASPPTPPQTPDEEMPKLQIEKASFTDAWQKDFHVSPFNSRKGSYSLKATNPFPGFPAPCAAKIDNTITLKSSKDHAKIVARVYSIGTALDANTLGAMGTLRFVGGWWWVGLVTFPRILKEAFRLFFKRSLNVWFRPEVLSSSIGRAHTSEEKALQEILHSYLQHLVWNSSEQWDITYHTAIPSRPTEKVMSTHVPGRNIPCKKLEIRVLTPAFYSRFVHYSYTWEAFDRECLFTDERNRTVWISNPELLALLLSGAKKQCFDYEDQLPRRGRLDEMRWSFMRRLRCPPAEPAYPLTPKRAEFDVNDIRTLPFSDMDKFVRSRHCRFDSGSYRRIVTKTFLAQRFAFGFAEVVDLLDLMIRILLCYLAVVTLMLWTGRDIIRWFTDQKVQHQDDWLDSIKGGLLDIPSCLGTWSLICGSHLYGLAKGYF</sequence>
<dbReference type="OrthoDB" id="3340520at2759"/>
<dbReference type="GeneID" id="54278462"/>
<dbReference type="EMBL" id="ML978067">
    <property type="protein sequence ID" value="KAF2020194.1"/>
    <property type="molecule type" value="Genomic_DNA"/>
</dbReference>
<keyword evidence="1" id="KW-0812">Transmembrane</keyword>
<evidence type="ECO:0008006" key="4">
    <source>
        <dbReference type="Google" id="ProtNLM"/>
    </source>
</evidence>
<dbReference type="Pfam" id="PF07103">
    <property type="entry name" value="DUF1365"/>
    <property type="match status" value="1"/>
</dbReference>
<evidence type="ECO:0000313" key="2">
    <source>
        <dbReference type="EMBL" id="KAF2020194.1"/>
    </source>
</evidence>
<dbReference type="Proteomes" id="UP000799778">
    <property type="component" value="Unassembled WGS sequence"/>
</dbReference>